<name>A0A4U5TNE3_9FLAO</name>
<dbReference type="InterPro" id="IPR000639">
    <property type="entry name" value="Epox_hydrolase-like"/>
</dbReference>
<evidence type="ECO:0000313" key="4">
    <source>
        <dbReference type="Proteomes" id="UP000306552"/>
    </source>
</evidence>
<comment type="caution">
    <text evidence="3">The sequence shown here is derived from an EMBL/GenBank/DDBJ whole genome shotgun (WGS) entry which is preliminary data.</text>
</comment>
<dbReference type="Pfam" id="PF00561">
    <property type="entry name" value="Abhydrolase_1"/>
    <property type="match status" value="1"/>
</dbReference>
<gene>
    <name evidence="3" type="ORF">FCN74_11885</name>
</gene>
<reference evidence="3 4" key="1">
    <citation type="submission" date="2019-04" db="EMBL/GenBank/DDBJ databases">
        <title>Psychroflexus halotolerans sp. nov., isolated from a marine solar saltern.</title>
        <authorList>
            <person name="Feng X."/>
        </authorList>
    </citation>
    <scope>NUCLEOTIDE SEQUENCE [LARGE SCALE GENOMIC DNA]</scope>
    <source>
        <strain evidence="3 4">WDS2C27</strain>
    </source>
</reference>
<dbReference type="SUPFAM" id="SSF53474">
    <property type="entry name" value="alpha/beta-Hydrolases"/>
    <property type="match status" value="1"/>
</dbReference>
<sequence>MKLHSQITGKGHPLIILHGFLGMGDNWKTLSKAYAKSGYEVHLIDLRNHGKSPHSDDFNYAVMADDIYKYFNDKSLKNAILIGHSMGGKVAMFFACQYPELLSHLIVVDIAPRYYAPHHDDILESLKTLQQTHLTSRKEAENILKEKIDNNGVRMFLLKNLKRENNNTLSLKPNIDVFTNNKENIGQALPEDFTYEGKTLFIKGEHSNYISNVDNKLINSHFSNNKIETISKAGHWVHAENPQAFLRKTLDFIS</sequence>
<protein>
    <submittedName>
        <fullName evidence="3">Alpha/beta fold hydrolase</fullName>
    </submittedName>
</protein>
<dbReference type="InterPro" id="IPR000073">
    <property type="entry name" value="AB_hydrolase_1"/>
</dbReference>
<accession>A0A4U5TNE3</accession>
<organism evidence="3 4">
    <name type="scientific">Mesohalobacter halotolerans</name>
    <dbReference type="NCBI Taxonomy" id="1883405"/>
    <lineage>
        <taxon>Bacteria</taxon>
        <taxon>Pseudomonadati</taxon>
        <taxon>Bacteroidota</taxon>
        <taxon>Flavobacteriia</taxon>
        <taxon>Flavobacteriales</taxon>
        <taxon>Flavobacteriaceae</taxon>
        <taxon>Mesohalobacter</taxon>
    </lineage>
</organism>
<dbReference type="PANTHER" id="PTHR46118:SF4">
    <property type="entry name" value="PROTEIN ABHD11"/>
    <property type="match status" value="1"/>
</dbReference>
<evidence type="ECO:0000313" key="3">
    <source>
        <dbReference type="EMBL" id="TKS55457.1"/>
    </source>
</evidence>
<dbReference type="RefSeq" id="WP_138932828.1">
    <property type="nucleotide sequence ID" value="NZ_SWMU01000006.1"/>
</dbReference>
<dbReference type="Proteomes" id="UP000306552">
    <property type="component" value="Unassembled WGS sequence"/>
</dbReference>
<dbReference type="EMBL" id="SWMU01000006">
    <property type="protein sequence ID" value="TKS55457.1"/>
    <property type="molecule type" value="Genomic_DNA"/>
</dbReference>
<dbReference type="PRINTS" id="PR00111">
    <property type="entry name" value="ABHYDROLASE"/>
</dbReference>
<proteinExistence type="predicted"/>
<dbReference type="AlphaFoldDB" id="A0A4U5TNE3"/>
<dbReference type="PANTHER" id="PTHR46118">
    <property type="entry name" value="PROTEIN ABHD11"/>
    <property type="match status" value="1"/>
</dbReference>
<dbReference type="OrthoDB" id="9808398at2"/>
<evidence type="ECO:0000259" key="2">
    <source>
        <dbReference type="Pfam" id="PF00561"/>
    </source>
</evidence>
<dbReference type="Gene3D" id="3.40.50.1820">
    <property type="entry name" value="alpha/beta hydrolase"/>
    <property type="match status" value="1"/>
</dbReference>
<dbReference type="InterPro" id="IPR029058">
    <property type="entry name" value="AB_hydrolase_fold"/>
</dbReference>
<keyword evidence="1 3" id="KW-0378">Hydrolase</keyword>
<keyword evidence="4" id="KW-1185">Reference proteome</keyword>
<evidence type="ECO:0000256" key="1">
    <source>
        <dbReference type="ARBA" id="ARBA00022801"/>
    </source>
</evidence>
<dbReference type="GO" id="GO:0016787">
    <property type="term" value="F:hydrolase activity"/>
    <property type="evidence" value="ECO:0007669"/>
    <property type="project" value="UniProtKB-KW"/>
</dbReference>
<dbReference type="PRINTS" id="PR00412">
    <property type="entry name" value="EPOXHYDRLASE"/>
</dbReference>
<feature type="domain" description="AB hydrolase-1" evidence="2">
    <location>
        <begin position="13"/>
        <end position="242"/>
    </location>
</feature>